<keyword evidence="3" id="KW-1185">Reference proteome</keyword>
<organism evidence="2 3">
    <name type="scientific">Kutzneria chonburiensis</name>
    <dbReference type="NCBI Taxonomy" id="1483604"/>
    <lineage>
        <taxon>Bacteria</taxon>
        <taxon>Bacillati</taxon>
        <taxon>Actinomycetota</taxon>
        <taxon>Actinomycetes</taxon>
        <taxon>Pseudonocardiales</taxon>
        <taxon>Pseudonocardiaceae</taxon>
        <taxon>Kutzneria</taxon>
    </lineage>
</organism>
<comment type="caution">
    <text evidence="2">The sequence shown here is derived from an EMBL/GenBank/DDBJ whole genome shotgun (WGS) entry which is preliminary data.</text>
</comment>
<gene>
    <name evidence="2" type="ORF">ACFFH7_06805</name>
</gene>
<dbReference type="Proteomes" id="UP001589810">
    <property type="component" value="Unassembled WGS sequence"/>
</dbReference>
<accession>A0ABV6MML8</accession>
<evidence type="ECO:0000259" key="1">
    <source>
        <dbReference type="Pfam" id="PF05076"/>
    </source>
</evidence>
<proteinExistence type="predicted"/>
<dbReference type="Pfam" id="PF05076">
    <property type="entry name" value="SUFU"/>
    <property type="match status" value="1"/>
</dbReference>
<sequence length="184" mass="20162">MTSRVDRYLAHLDALSGGVEAEYKIWDSTKPGLPAVTSIVYRGLPEGLITGLTYGLSLAEHEEWPLSKPELCISVRSEDPAWAIVAGNVAQTLRGSCPFCYGDTINFGEPISPESTMTAFVVGPPAVLDPADYTDIDVGEERPVSIAGLFPIHDVERQYIREHGLDPFIRLDWDCYDVARPPAV</sequence>
<dbReference type="RefSeq" id="WP_273940021.1">
    <property type="nucleotide sequence ID" value="NZ_CP097263.1"/>
</dbReference>
<feature type="domain" description="Suppressor of fused-like" evidence="1">
    <location>
        <begin position="46"/>
        <end position="180"/>
    </location>
</feature>
<protein>
    <submittedName>
        <fullName evidence="2">Suppressor of fused domain protein</fullName>
    </submittedName>
</protein>
<dbReference type="EMBL" id="JBHLUD010000001">
    <property type="protein sequence ID" value="MFC0541185.1"/>
    <property type="molecule type" value="Genomic_DNA"/>
</dbReference>
<dbReference type="InterPro" id="IPR020941">
    <property type="entry name" value="SUFU-like_domain"/>
</dbReference>
<reference evidence="2 3" key="1">
    <citation type="submission" date="2024-09" db="EMBL/GenBank/DDBJ databases">
        <authorList>
            <person name="Sun Q."/>
            <person name="Mori K."/>
        </authorList>
    </citation>
    <scope>NUCLEOTIDE SEQUENCE [LARGE SCALE GENOMIC DNA]</scope>
    <source>
        <strain evidence="2 3">TBRC 1432</strain>
    </source>
</reference>
<evidence type="ECO:0000313" key="3">
    <source>
        <dbReference type="Proteomes" id="UP001589810"/>
    </source>
</evidence>
<evidence type="ECO:0000313" key="2">
    <source>
        <dbReference type="EMBL" id="MFC0541185.1"/>
    </source>
</evidence>
<name>A0ABV6MML8_9PSEU</name>